<keyword evidence="1" id="KW-0472">Membrane</keyword>
<proteinExistence type="predicted"/>
<dbReference type="InterPro" id="IPR029058">
    <property type="entry name" value="AB_hydrolase_fold"/>
</dbReference>
<evidence type="ECO:0000256" key="1">
    <source>
        <dbReference type="SAM" id="Phobius"/>
    </source>
</evidence>
<accession>A0A4Q8AEV7</accession>
<comment type="caution">
    <text evidence="3">The sequence shown here is derived from an EMBL/GenBank/DDBJ whole genome shotgun (WGS) entry which is preliminary data.</text>
</comment>
<keyword evidence="1" id="KW-1133">Transmembrane helix</keyword>
<dbReference type="RefSeq" id="WP_242607605.1">
    <property type="nucleotide sequence ID" value="NZ_SHLA01000001.1"/>
</dbReference>
<evidence type="ECO:0000259" key="2">
    <source>
        <dbReference type="Pfam" id="PF12695"/>
    </source>
</evidence>
<organism evidence="3 4">
    <name type="scientific">Zhihengliuella halotolerans</name>
    <dbReference type="NCBI Taxonomy" id="370736"/>
    <lineage>
        <taxon>Bacteria</taxon>
        <taxon>Bacillati</taxon>
        <taxon>Actinomycetota</taxon>
        <taxon>Actinomycetes</taxon>
        <taxon>Micrococcales</taxon>
        <taxon>Micrococcaceae</taxon>
        <taxon>Zhihengliuella</taxon>
    </lineage>
</organism>
<name>A0A4Q8AEV7_9MICC</name>
<dbReference type="Gene3D" id="3.40.50.1820">
    <property type="entry name" value="alpha/beta hydrolase"/>
    <property type="match status" value="1"/>
</dbReference>
<gene>
    <name evidence="3" type="ORF">EV380_2427</name>
</gene>
<protein>
    <submittedName>
        <fullName evidence="3">Alpha/beta hydrolase family protein</fullName>
    </submittedName>
</protein>
<keyword evidence="1" id="KW-0812">Transmembrane</keyword>
<dbReference type="SUPFAM" id="SSF53474">
    <property type="entry name" value="alpha/beta-Hydrolases"/>
    <property type="match status" value="1"/>
</dbReference>
<dbReference type="GO" id="GO:0016787">
    <property type="term" value="F:hydrolase activity"/>
    <property type="evidence" value="ECO:0007669"/>
    <property type="project" value="UniProtKB-KW"/>
</dbReference>
<reference evidence="3 4" key="1">
    <citation type="submission" date="2019-02" db="EMBL/GenBank/DDBJ databases">
        <title>Sequencing the genomes of 1000 actinobacteria strains.</title>
        <authorList>
            <person name="Klenk H.-P."/>
        </authorList>
    </citation>
    <scope>NUCLEOTIDE SEQUENCE [LARGE SCALE GENOMIC DNA]</scope>
    <source>
        <strain evidence="3 4">DSM 17364</strain>
    </source>
</reference>
<sequence length="246" mass="25148">MTARPARRILRWTAGVLGGLLVVAVAGLVIWSQTGVYAAEEGAAAAVRANAEIAVSEDSGSLTLAPVDAGSGAGLVFTPGAKVEAWAYAAKLQELVAEEGMTVVITKPWLNLAFFDPRPLDAFTAGIDGVDSWLVGGHSLGGVRACQLAENADGLVLFASYCAADLSTRDLPVLSIAGSADGLSTPEKIAEARGQLPADAVLVEIPGAAHSSFGDYGPQKGDGVPDINDAAMTTEITELISDFVSP</sequence>
<feature type="domain" description="Alpha/beta hydrolase fold-5" evidence="2">
    <location>
        <begin position="75"/>
        <end position="228"/>
    </location>
</feature>
<dbReference type="Pfam" id="PF12695">
    <property type="entry name" value="Abhydrolase_5"/>
    <property type="match status" value="1"/>
</dbReference>
<evidence type="ECO:0000313" key="4">
    <source>
        <dbReference type="Proteomes" id="UP000292685"/>
    </source>
</evidence>
<dbReference type="EMBL" id="SHLA01000001">
    <property type="protein sequence ID" value="RZU62822.1"/>
    <property type="molecule type" value="Genomic_DNA"/>
</dbReference>
<feature type="transmembrane region" description="Helical" evidence="1">
    <location>
        <begin position="12"/>
        <end position="31"/>
    </location>
</feature>
<keyword evidence="4" id="KW-1185">Reference proteome</keyword>
<evidence type="ECO:0000313" key="3">
    <source>
        <dbReference type="EMBL" id="RZU62822.1"/>
    </source>
</evidence>
<dbReference type="InterPro" id="IPR029059">
    <property type="entry name" value="AB_hydrolase_5"/>
</dbReference>
<dbReference type="Proteomes" id="UP000292685">
    <property type="component" value="Unassembled WGS sequence"/>
</dbReference>
<dbReference type="AlphaFoldDB" id="A0A4Q8AEV7"/>
<keyword evidence="3" id="KW-0378">Hydrolase</keyword>